<dbReference type="RefSeq" id="XP_040740570.1">
    <property type="nucleotide sequence ID" value="XM_040888570.1"/>
</dbReference>
<evidence type="ECO:0000313" key="9">
    <source>
        <dbReference type="EMBL" id="ORX66582.1"/>
    </source>
</evidence>
<dbReference type="EMBL" id="MCFD01000015">
    <property type="protein sequence ID" value="ORX66582.1"/>
    <property type="molecule type" value="Genomic_DNA"/>
</dbReference>
<dbReference type="InterPro" id="IPR008254">
    <property type="entry name" value="Flavodoxin/NO_synth"/>
</dbReference>
<dbReference type="PANTHER" id="PTHR19384:SF17">
    <property type="entry name" value="NADPH--CYTOCHROME P450 REDUCTASE"/>
    <property type="match status" value="1"/>
</dbReference>
<dbReference type="InterPro" id="IPR017927">
    <property type="entry name" value="FAD-bd_FR_type"/>
</dbReference>
<keyword evidence="6" id="KW-0560">Oxidoreductase</keyword>
<keyword evidence="10" id="KW-1185">Reference proteome</keyword>
<dbReference type="InterPro" id="IPR023173">
    <property type="entry name" value="NADPH_Cyt_P450_Rdtase_alpha"/>
</dbReference>
<reference evidence="9 10" key="1">
    <citation type="submission" date="2016-07" db="EMBL/GenBank/DDBJ databases">
        <title>Pervasive Adenine N6-methylation of Active Genes in Fungi.</title>
        <authorList>
            <consortium name="DOE Joint Genome Institute"/>
            <person name="Mondo S.J."/>
            <person name="Dannebaum R.O."/>
            <person name="Kuo R.C."/>
            <person name="Labutti K."/>
            <person name="Haridas S."/>
            <person name="Kuo A."/>
            <person name="Salamov A."/>
            <person name="Ahrendt S.R."/>
            <person name="Lipzen A."/>
            <person name="Sullivan W."/>
            <person name="Andreopoulos W.B."/>
            <person name="Clum A."/>
            <person name="Lindquist E."/>
            <person name="Daum C."/>
            <person name="Ramamoorthy G.K."/>
            <person name="Gryganskyi A."/>
            <person name="Culley D."/>
            <person name="Magnuson J.K."/>
            <person name="James T.Y."/>
            <person name="O'Malley M.A."/>
            <person name="Stajich J.E."/>
            <person name="Spatafora J.W."/>
            <person name="Visel A."/>
            <person name="Grigoriev I.V."/>
        </authorList>
    </citation>
    <scope>NUCLEOTIDE SEQUENCE [LARGE SCALE GENOMIC DNA]</scope>
    <source>
        <strain evidence="9 10">ATCC 12442</strain>
    </source>
</reference>
<evidence type="ECO:0000256" key="3">
    <source>
        <dbReference type="ARBA" id="ARBA00022630"/>
    </source>
</evidence>
<comment type="cofactor">
    <cofactor evidence="2">
        <name>FAD</name>
        <dbReference type="ChEBI" id="CHEBI:57692"/>
    </cofactor>
</comment>
<dbReference type="Gene3D" id="3.40.50.360">
    <property type="match status" value="1"/>
</dbReference>
<dbReference type="InterPro" id="IPR001709">
    <property type="entry name" value="Flavoprot_Pyr_Nucl_cyt_Rdtase"/>
</dbReference>
<evidence type="ECO:0000313" key="10">
    <source>
        <dbReference type="Proteomes" id="UP000193922"/>
    </source>
</evidence>
<dbReference type="Gene3D" id="3.40.50.80">
    <property type="entry name" value="Nucleotide-binding domain of ferredoxin-NADP reductase (FNR) module"/>
    <property type="match status" value="1"/>
</dbReference>
<name>A0A1Y1VZB1_9FUNG</name>
<dbReference type="PANTHER" id="PTHR19384">
    <property type="entry name" value="NITRIC OXIDE SYNTHASE-RELATED"/>
    <property type="match status" value="1"/>
</dbReference>
<dbReference type="PRINTS" id="PR00371">
    <property type="entry name" value="FPNCR"/>
</dbReference>
<sequence length="474" mass="52266">FHDVGDGELRYHPTKLTTSPMDLFMTVQKRTISADRLPRTFVVYGSNMGTSDDYATQMAEQLKRMGFADITLVLPMAGAPLVVAITSTYNGMPPDNARNFAKLLDQETRADILKDVDFFPRHLYQRLDELGATPLTEFTAGDSNDDLDDESGMILTDHYGSSVDAYIDVATDKSLSYSLKYVDNSPAAPFRLSLENASVKVNRELQDDISYTTGDHLNIYPVNAPSLDTVFELEQVSDASRFARSAAAAYLWPRMHRRLMPLQYVCDWKEAPSRELAQNRTVLDVLRTYAPLVRQIPFATLLHFVSAMDPRRYSIASCQSVVGNEVHISAAIVNDTVNGRSYGGLATEYLASLEAGAPQDVFHLPPSSDVPVVFVSAGTGVAPQMKLAGIGDAAMYFGCRSPEYDYLYKDELEQYVQDGTLSKLQTAFSRYVQHHVSQDGPRSGRICRSGGRIYVCGSADKLGKSMSAAMASDV</sequence>
<evidence type="ECO:0000256" key="6">
    <source>
        <dbReference type="ARBA" id="ARBA00023002"/>
    </source>
</evidence>
<evidence type="ECO:0000256" key="7">
    <source>
        <dbReference type="ARBA" id="ARBA00023797"/>
    </source>
</evidence>
<dbReference type="STRING" id="61395.A0A1Y1VZB1"/>
<dbReference type="InterPro" id="IPR029039">
    <property type="entry name" value="Flavoprotein-like_sf"/>
</dbReference>
<evidence type="ECO:0000256" key="5">
    <source>
        <dbReference type="ARBA" id="ARBA00022857"/>
    </source>
</evidence>
<keyword evidence="4" id="KW-0274">FAD</keyword>
<dbReference type="GeneID" id="63805218"/>
<dbReference type="GO" id="GO:0050660">
    <property type="term" value="F:flavin adenine dinucleotide binding"/>
    <property type="evidence" value="ECO:0007669"/>
    <property type="project" value="TreeGrafter"/>
</dbReference>
<dbReference type="SUPFAM" id="SSF63380">
    <property type="entry name" value="Riboflavin synthase domain-like"/>
    <property type="match status" value="1"/>
</dbReference>
<comment type="caution">
    <text evidence="9">The sequence shown here is derived from an EMBL/GenBank/DDBJ whole genome shotgun (WGS) entry which is preliminary data.</text>
</comment>
<dbReference type="Pfam" id="PF00667">
    <property type="entry name" value="FAD_binding_1"/>
    <property type="match status" value="1"/>
</dbReference>
<proteinExistence type="predicted"/>
<dbReference type="Gene3D" id="2.40.30.10">
    <property type="entry name" value="Translation factors"/>
    <property type="match status" value="1"/>
</dbReference>
<accession>A0A1Y1VZB1</accession>
<feature type="non-terminal residue" evidence="9">
    <location>
        <position position="1"/>
    </location>
</feature>
<evidence type="ECO:0000256" key="1">
    <source>
        <dbReference type="ARBA" id="ARBA00001917"/>
    </source>
</evidence>
<dbReference type="PROSITE" id="PS51384">
    <property type="entry name" value="FAD_FR"/>
    <property type="match status" value="1"/>
</dbReference>
<dbReference type="Gene3D" id="1.20.990.10">
    <property type="entry name" value="NADPH-cytochrome p450 Reductase, Chain A, domain 3"/>
    <property type="match status" value="1"/>
</dbReference>
<evidence type="ECO:0000259" key="8">
    <source>
        <dbReference type="PROSITE" id="PS51384"/>
    </source>
</evidence>
<protein>
    <recommendedName>
        <fullName evidence="7">NADPH--hemoprotein reductase</fullName>
        <ecNumber evidence="7">1.6.2.4</ecNumber>
    </recommendedName>
</protein>
<dbReference type="GO" id="GO:0003958">
    <property type="term" value="F:NADPH-hemoprotein reductase activity"/>
    <property type="evidence" value="ECO:0007669"/>
    <property type="project" value="UniProtKB-EC"/>
</dbReference>
<dbReference type="GO" id="GO:0010181">
    <property type="term" value="F:FMN binding"/>
    <property type="evidence" value="ECO:0007669"/>
    <property type="project" value="InterPro"/>
</dbReference>
<dbReference type="Pfam" id="PF00258">
    <property type="entry name" value="Flavodoxin_1"/>
    <property type="match status" value="1"/>
</dbReference>
<dbReference type="InterPro" id="IPR039261">
    <property type="entry name" value="FNR_nucleotide-bd"/>
</dbReference>
<keyword evidence="3" id="KW-0285">Flavoprotein</keyword>
<evidence type="ECO:0000256" key="2">
    <source>
        <dbReference type="ARBA" id="ARBA00001974"/>
    </source>
</evidence>
<dbReference type="AlphaFoldDB" id="A0A1Y1VZB1"/>
<dbReference type="SUPFAM" id="SSF52218">
    <property type="entry name" value="Flavoproteins"/>
    <property type="match status" value="1"/>
</dbReference>
<dbReference type="EC" id="1.6.2.4" evidence="7"/>
<dbReference type="SUPFAM" id="SSF52343">
    <property type="entry name" value="Ferredoxin reductase-like, C-terminal NADP-linked domain"/>
    <property type="match status" value="1"/>
</dbReference>
<dbReference type="Proteomes" id="UP000193922">
    <property type="component" value="Unassembled WGS sequence"/>
</dbReference>
<dbReference type="InterPro" id="IPR017938">
    <property type="entry name" value="Riboflavin_synthase-like_b-brl"/>
</dbReference>
<gene>
    <name evidence="9" type="ORF">DL89DRAFT_270119</name>
</gene>
<feature type="domain" description="FAD-binding FR-type" evidence="8">
    <location>
        <begin position="156"/>
        <end position="373"/>
    </location>
</feature>
<dbReference type="OrthoDB" id="1470350at2759"/>
<dbReference type="GO" id="GO:0005829">
    <property type="term" value="C:cytosol"/>
    <property type="evidence" value="ECO:0007669"/>
    <property type="project" value="TreeGrafter"/>
</dbReference>
<keyword evidence="5" id="KW-0521">NADP</keyword>
<evidence type="ECO:0000256" key="4">
    <source>
        <dbReference type="ARBA" id="ARBA00022827"/>
    </source>
</evidence>
<comment type="cofactor">
    <cofactor evidence="1">
        <name>FMN</name>
        <dbReference type="ChEBI" id="CHEBI:58210"/>
    </cofactor>
</comment>
<organism evidence="9 10">
    <name type="scientific">Linderina pennispora</name>
    <dbReference type="NCBI Taxonomy" id="61395"/>
    <lineage>
        <taxon>Eukaryota</taxon>
        <taxon>Fungi</taxon>
        <taxon>Fungi incertae sedis</taxon>
        <taxon>Zoopagomycota</taxon>
        <taxon>Kickxellomycotina</taxon>
        <taxon>Kickxellomycetes</taxon>
        <taxon>Kickxellales</taxon>
        <taxon>Kickxellaceae</taxon>
        <taxon>Linderina</taxon>
    </lineage>
</organism>
<dbReference type="InterPro" id="IPR003097">
    <property type="entry name" value="CysJ-like_FAD-binding"/>
</dbReference>